<name>A0AAJ8WUJ0_SALET</name>
<sequence length="111" mass="12593">MPVACYILRTLPLLCSLVHNFDWGQSSRFPRAFSKPPDIPQVSRVVEGFYVRFFGDWLGFISGAFRWKVFAVFADDVGDTSSLSRHTSSFSCGSGNTHVGVLSHRRHHRFQ</sequence>
<protein>
    <submittedName>
        <fullName evidence="1">Uncharacterized protein</fullName>
    </submittedName>
</protein>
<evidence type="ECO:0000313" key="1">
    <source>
        <dbReference type="EMBL" id="EFZ04940.1"/>
    </source>
</evidence>
<proteinExistence type="predicted"/>
<accession>A0AAJ8WUJ0</accession>
<evidence type="ECO:0000313" key="2">
    <source>
        <dbReference type="Proteomes" id="UP000003971"/>
    </source>
</evidence>
<dbReference type="EMBL" id="CM001062">
    <property type="protein sequence ID" value="EFZ04940.1"/>
    <property type="molecule type" value="Genomic_DNA"/>
</dbReference>
<dbReference type="AlphaFoldDB" id="A0AAJ8WUJ0"/>
<reference evidence="1 2" key="1">
    <citation type="journal article" date="2011" name="J. Bacteriol.">
        <title>Genome sequences of Salmonella enterica serovar typhimurium, Choleraesuis, Dublin, and Gallinarum strains of well- defined virulence in food-producing animals.</title>
        <authorList>
            <person name="Richardson E.J."/>
            <person name="Limaye B."/>
            <person name="Inamdar H."/>
            <person name="Datta A."/>
            <person name="Manjari K.S."/>
            <person name="Pullinger G.D."/>
            <person name="Thomson N.R."/>
            <person name="Joshi R.R."/>
            <person name="Watson M."/>
            <person name="Stevens M.P."/>
        </authorList>
    </citation>
    <scope>NUCLEOTIDE SEQUENCE [LARGE SCALE GENOMIC DNA]</scope>
    <source>
        <strain evidence="1">A50</strain>
    </source>
</reference>
<gene>
    <name evidence="1" type="ORF">SCA50_0366</name>
</gene>
<organism evidence="1 2">
    <name type="scientific">Salmonella enterica subsp. enterica serovar Choleraesuis str. SCSA50</name>
    <dbReference type="NCBI Taxonomy" id="904139"/>
    <lineage>
        <taxon>Bacteria</taxon>
        <taxon>Pseudomonadati</taxon>
        <taxon>Pseudomonadota</taxon>
        <taxon>Gammaproteobacteria</taxon>
        <taxon>Enterobacterales</taxon>
        <taxon>Enterobacteriaceae</taxon>
        <taxon>Salmonella</taxon>
    </lineage>
</organism>
<dbReference type="Proteomes" id="UP000003971">
    <property type="component" value="Chromosome"/>
</dbReference>